<comment type="caution">
    <text evidence="2">The sequence shown here is derived from an EMBL/GenBank/DDBJ whole genome shotgun (WGS) entry which is preliminary data.</text>
</comment>
<feature type="chain" id="PRO_5012715537" description="PRC-barrel domain protein" evidence="1">
    <location>
        <begin position="20"/>
        <end position="185"/>
    </location>
</feature>
<keyword evidence="1" id="KW-0732">Signal</keyword>
<evidence type="ECO:0000256" key="1">
    <source>
        <dbReference type="SAM" id="SignalP"/>
    </source>
</evidence>
<gene>
    <name evidence="2" type="ORF">SPMU_03620</name>
</gene>
<accession>A0A245ZQP1</accession>
<dbReference type="RefSeq" id="WP_088331346.1">
    <property type="nucleotide sequence ID" value="NZ_NBBJ01000001.1"/>
</dbReference>
<dbReference type="EMBL" id="NBBJ01000001">
    <property type="protein sequence ID" value="OWK32041.1"/>
    <property type="molecule type" value="Genomic_DNA"/>
</dbReference>
<proteinExistence type="predicted"/>
<evidence type="ECO:0000313" key="3">
    <source>
        <dbReference type="Proteomes" id="UP000197783"/>
    </source>
</evidence>
<feature type="signal peptide" evidence="1">
    <location>
        <begin position="1"/>
        <end position="19"/>
    </location>
</feature>
<dbReference type="AlphaFoldDB" id="A0A245ZQP1"/>
<evidence type="ECO:0000313" key="2">
    <source>
        <dbReference type="EMBL" id="OWK32041.1"/>
    </source>
</evidence>
<name>A0A245ZQP1_9SPHN</name>
<dbReference type="Proteomes" id="UP000197783">
    <property type="component" value="Unassembled WGS sequence"/>
</dbReference>
<evidence type="ECO:0008006" key="4">
    <source>
        <dbReference type="Google" id="ProtNLM"/>
    </source>
</evidence>
<organism evidence="2 3">
    <name type="scientific">Sphingomonas mucosissima</name>
    <dbReference type="NCBI Taxonomy" id="370959"/>
    <lineage>
        <taxon>Bacteria</taxon>
        <taxon>Pseudomonadati</taxon>
        <taxon>Pseudomonadota</taxon>
        <taxon>Alphaproteobacteria</taxon>
        <taxon>Sphingomonadales</taxon>
        <taxon>Sphingomonadaceae</taxon>
        <taxon>Sphingomonas</taxon>
    </lineage>
</organism>
<reference evidence="2 3" key="1">
    <citation type="submission" date="2017-03" db="EMBL/GenBank/DDBJ databases">
        <title>Genome sequence of Sphingomonas mucosissima DSM 17494.</title>
        <authorList>
            <person name="Poehlein A."/>
            <person name="Wuebbeler J.H."/>
            <person name="Steinbuechel A."/>
            <person name="Daniel R."/>
        </authorList>
    </citation>
    <scope>NUCLEOTIDE SEQUENCE [LARGE SCALE GENOMIC DNA]</scope>
    <source>
        <strain evidence="2 3">DSM 17494</strain>
    </source>
</reference>
<keyword evidence="3" id="KW-1185">Reference proteome</keyword>
<sequence length="185" mass="17786">MYRYAFLLLAAATPLAANAQGTQAPAPAAQTGAAQTGAAQTGAAPKVGGTVYDAQGGTVGTIASTDGTNAVVDTGTVKAAIPLTSFGTGPNGPLLAMTKAELEAAAGQGAAQAAQNFRSQLTTGATVYGVGGSSLGTIKAVEGEFVTVTTAKGDARLPLGSFGPGPQGVTIGMTAAQLDAAMAGK</sequence>
<dbReference type="OrthoDB" id="7508530at2"/>
<protein>
    <recommendedName>
        <fullName evidence="4">PRC-barrel domain protein</fullName>
    </recommendedName>
</protein>